<gene>
    <name evidence="2" type="ORF">HYN69_11925</name>
</gene>
<protein>
    <recommendedName>
        <fullName evidence="4">HdeA/HdeB family protein</fullName>
    </recommendedName>
</protein>
<evidence type="ECO:0000256" key="1">
    <source>
        <dbReference type="SAM" id="SignalP"/>
    </source>
</evidence>
<evidence type="ECO:0008006" key="4">
    <source>
        <dbReference type="Google" id="ProtNLM"/>
    </source>
</evidence>
<feature type="chain" id="PRO_5015652507" description="HdeA/HdeB family protein" evidence="1">
    <location>
        <begin position="23"/>
        <end position="105"/>
    </location>
</feature>
<keyword evidence="3" id="KW-1185">Reference proteome</keyword>
<proteinExistence type="predicted"/>
<organism evidence="2 3">
    <name type="scientific">Paragemmobacter aquarius</name>
    <dbReference type="NCBI Taxonomy" id="2169400"/>
    <lineage>
        <taxon>Bacteria</taxon>
        <taxon>Pseudomonadati</taxon>
        <taxon>Pseudomonadota</taxon>
        <taxon>Alphaproteobacteria</taxon>
        <taxon>Rhodobacterales</taxon>
        <taxon>Paracoccaceae</taxon>
        <taxon>Paragemmobacter</taxon>
    </lineage>
</organism>
<keyword evidence="1" id="KW-0732">Signal</keyword>
<dbReference type="AlphaFoldDB" id="A0A2S0UMT5"/>
<dbReference type="Proteomes" id="UP000244496">
    <property type="component" value="Chromosome"/>
</dbReference>
<accession>A0A2S0UMT5</accession>
<dbReference type="EMBL" id="CP028918">
    <property type="protein sequence ID" value="AWB49117.1"/>
    <property type="molecule type" value="Genomic_DNA"/>
</dbReference>
<sequence length="105" mass="11798">MRVSICSLLLIASVTLPVAARADSLDCKKIAWHAQLVMTVRQMDGDINKAFDMVTKEAWPLGREMVREAYELPIMSAAERRRSLSTPSKSFSNEWGRRCLAGELN</sequence>
<name>A0A2S0UMT5_9RHOB</name>
<feature type="signal peptide" evidence="1">
    <location>
        <begin position="1"/>
        <end position="22"/>
    </location>
</feature>
<evidence type="ECO:0000313" key="2">
    <source>
        <dbReference type="EMBL" id="AWB49117.1"/>
    </source>
</evidence>
<dbReference type="KEGG" id="geh:HYN69_11925"/>
<reference evidence="2 3" key="1">
    <citation type="submission" date="2018-04" db="EMBL/GenBank/DDBJ databases">
        <title>Genome sequencing of Gemmobacter.</title>
        <authorList>
            <person name="Yi H."/>
            <person name="Baek M.-G."/>
        </authorList>
    </citation>
    <scope>NUCLEOTIDE SEQUENCE [LARGE SCALE GENOMIC DNA]</scope>
    <source>
        <strain evidence="2 3">HYN0069</strain>
    </source>
</reference>
<evidence type="ECO:0000313" key="3">
    <source>
        <dbReference type="Proteomes" id="UP000244496"/>
    </source>
</evidence>